<keyword evidence="1" id="KW-0812">Transmembrane</keyword>
<evidence type="ECO:0000313" key="3">
    <source>
        <dbReference type="Proteomes" id="UP000315295"/>
    </source>
</evidence>
<keyword evidence="1" id="KW-1133">Transmembrane helix</keyword>
<dbReference type="STRING" id="106549.A0A540LI79"/>
<dbReference type="GO" id="GO:0006606">
    <property type="term" value="P:protein import into nucleus"/>
    <property type="evidence" value="ECO:0007669"/>
    <property type="project" value="TreeGrafter"/>
</dbReference>
<gene>
    <name evidence="2" type="ORF">C1H46_028254</name>
</gene>
<dbReference type="GO" id="GO:0005634">
    <property type="term" value="C:nucleus"/>
    <property type="evidence" value="ECO:0007669"/>
    <property type="project" value="TreeGrafter"/>
</dbReference>
<sequence>MVLMCVGKAFDQVCELCIFLLNNFTLPPNKALVVYIQSLGSAFFFCGAVTVARSSVALALPWP</sequence>
<dbReference type="InterPro" id="IPR031318">
    <property type="entry name" value="OPI10"/>
</dbReference>
<evidence type="ECO:0000313" key="2">
    <source>
        <dbReference type="EMBL" id="TQD86178.1"/>
    </source>
</evidence>
<organism evidence="2 3">
    <name type="scientific">Malus baccata</name>
    <name type="common">Siberian crab apple</name>
    <name type="synonym">Pyrus baccata</name>
    <dbReference type="NCBI Taxonomy" id="106549"/>
    <lineage>
        <taxon>Eukaryota</taxon>
        <taxon>Viridiplantae</taxon>
        <taxon>Streptophyta</taxon>
        <taxon>Embryophyta</taxon>
        <taxon>Tracheophyta</taxon>
        <taxon>Spermatophyta</taxon>
        <taxon>Magnoliopsida</taxon>
        <taxon>eudicotyledons</taxon>
        <taxon>Gunneridae</taxon>
        <taxon>Pentapetalae</taxon>
        <taxon>rosids</taxon>
        <taxon>fabids</taxon>
        <taxon>Rosales</taxon>
        <taxon>Rosaceae</taxon>
        <taxon>Amygdaloideae</taxon>
        <taxon>Maleae</taxon>
        <taxon>Malus</taxon>
    </lineage>
</organism>
<dbReference type="GO" id="GO:0061608">
    <property type="term" value="F:nuclear import signal receptor activity"/>
    <property type="evidence" value="ECO:0007669"/>
    <property type="project" value="TreeGrafter"/>
</dbReference>
<name>A0A540LI79_MALBA</name>
<accession>A0A540LI79</accession>
<dbReference type="PANTHER" id="PTHR12925">
    <property type="entry name" value="HIKESHI FAMILY MEMBER"/>
    <property type="match status" value="1"/>
</dbReference>
<reference evidence="2 3" key="1">
    <citation type="journal article" date="2019" name="G3 (Bethesda)">
        <title>Sequencing of a Wild Apple (Malus baccata) Genome Unravels the Differences Between Cultivated and Wild Apple Species Regarding Disease Resistance and Cold Tolerance.</title>
        <authorList>
            <person name="Chen X."/>
        </authorList>
    </citation>
    <scope>NUCLEOTIDE SEQUENCE [LARGE SCALE GENOMIC DNA]</scope>
    <source>
        <strain evidence="3">cv. Shandingzi</strain>
        <tissue evidence="2">Leaves</tissue>
    </source>
</reference>
<comment type="caution">
    <text evidence="2">The sequence shown here is derived from an EMBL/GenBank/DDBJ whole genome shotgun (WGS) entry which is preliminary data.</text>
</comment>
<dbReference type="PANTHER" id="PTHR12925:SF0">
    <property type="entry name" value="PROTEIN HIKESHI"/>
    <property type="match status" value="1"/>
</dbReference>
<dbReference type="EMBL" id="VIEB01000574">
    <property type="protein sequence ID" value="TQD86178.1"/>
    <property type="molecule type" value="Genomic_DNA"/>
</dbReference>
<dbReference type="GO" id="GO:0005829">
    <property type="term" value="C:cytosol"/>
    <property type="evidence" value="ECO:0007669"/>
    <property type="project" value="TreeGrafter"/>
</dbReference>
<evidence type="ECO:0000256" key="1">
    <source>
        <dbReference type="SAM" id="Phobius"/>
    </source>
</evidence>
<keyword evidence="3" id="KW-1185">Reference proteome</keyword>
<dbReference type="Proteomes" id="UP000315295">
    <property type="component" value="Unassembled WGS sequence"/>
</dbReference>
<feature type="transmembrane region" description="Helical" evidence="1">
    <location>
        <begin position="32"/>
        <end position="52"/>
    </location>
</feature>
<dbReference type="AlphaFoldDB" id="A0A540LI79"/>
<keyword evidence="1" id="KW-0472">Membrane</keyword>
<protein>
    <submittedName>
        <fullName evidence="2">Uncharacterized protein</fullName>
    </submittedName>
</protein>
<proteinExistence type="predicted"/>